<sequence length="164" mass="18093">MGLPRVHVWGSNSKPEVNNAWSSDVKADYDGIPSGGEFDANIRDGAQFIDYLGLKQHINSIYGGDGTLAKPLVTAPAYPTFEKWRDTSDQNTSLLSFVVVKIWSLMKGSLNEEISAFGPRIQQAFEWIVDHPKVYKTAVSLVIESDWAEFGLLTPSAVIITSVF</sequence>
<gene>
    <name evidence="1" type="ORF">VKT23_015435</name>
</gene>
<dbReference type="EMBL" id="JBANRG010000052">
    <property type="protein sequence ID" value="KAK7444038.1"/>
    <property type="molecule type" value="Genomic_DNA"/>
</dbReference>
<evidence type="ECO:0000313" key="2">
    <source>
        <dbReference type="Proteomes" id="UP001498398"/>
    </source>
</evidence>
<proteinExistence type="predicted"/>
<dbReference type="Proteomes" id="UP001498398">
    <property type="component" value="Unassembled WGS sequence"/>
</dbReference>
<keyword evidence="2" id="KW-1185">Reference proteome</keyword>
<evidence type="ECO:0000313" key="1">
    <source>
        <dbReference type="EMBL" id="KAK7444038.1"/>
    </source>
</evidence>
<name>A0ABR1IXL4_9AGAR</name>
<accession>A0ABR1IXL4</accession>
<protein>
    <submittedName>
        <fullName evidence="1">Uncharacterized protein</fullName>
    </submittedName>
</protein>
<reference evidence="1 2" key="1">
    <citation type="submission" date="2024-01" db="EMBL/GenBank/DDBJ databases">
        <title>A draft genome for the cacao thread blight pathogen Marasmiellus scandens.</title>
        <authorList>
            <person name="Baruah I.K."/>
            <person name="Leung J."/>
            <person name="Bukari Y."/>
            <person name="Amoako-Attah I."/>
            <person name="Meinhardt L.W."/>
            <person name="Bailey B.A."/>
            <person name="Cohen S.P."/>
        </authorList>
    </citation>
    <scope>NUCLEOTIDE SEQUENCE [LARGE SCALE GENOMIC DNA]</scope>
    <source>
        <strain evidence="1 2">GH-19</strain>
    </source>
</reference>
<comment type="caution">
    <text evidence="1">The sequence shown here is derived from an EMBL/GenBank/DDBJ whole genome shotgun (WGS) entry which is preliminary data.</text>
</comment>
<organism evidence="1 2">
    <name type="scientific">Marasmiellus scandens</name>
    <dbReference type="NCBI Taxonomy" id="2682957"/>
    <lineage>
        <taxon>Eukaryota</taxon>
        <taxon>Fungi</taxon>
        <taxon>Dikarya</taxon>
        <taxon>Basidiomycota</taxon>
        <taxon>Agaricomycotina</taxon>
        <taxon>Agaricomycetes</taxon>
        <taxon>Agaricomycetidae</taxon>
        <taxon>Agaricales</taxon>
        <taxon>Marasmiineae</taxon>
        <taxon>Omphalotaceae</taxon>
        <taxon>Marasmiellus</taxon>
    </lineage>
</organism>